<keyword evidence="4" id="KW-1185">Reference proteome</keyword>
<protein>
    <submittedName>
        <fullName evidence="3">DNA repair exonuclease</fullName>
    </submittedName>
</protein>
<keyword evidence="3" id="KW-0540">Nuclease</keyword>
<comment type="caution">
    <text evidence="3">The sequence shown here is derived from an EMBL/GenBank/DDBJ whole genome shotgun (WGS) entry which is preliminary data.</text>
</comment>
<reference evidence="3 4" key="1">
    <citation type="submission" date="2018-05" db="EMBL/GenBank/DDBJ databases">
        <title>Lujinxingia marina gen. nov. sp. nov., a new facultative anaerobic member of the class Deltaproteobacteria, and proposal of Lujinxingaceae fam. nov.</title>
        <authorList>
            <person name="Li C.-M."/>
        </authorList>
    </citation>
    <scope>NUCLEOTIDE SEQUENCE [LARGE SCALE GENOMIC DNA]</scope>
    <source>
        <strain evidence="3 4">B210</strain>
    </source>
</reference>
<dbReference type="Proteomes" id="UP000249169">
    <property type="component" value="Unassembled WGS sequence"/>
</dbReference>
<dbReference type="RefSeq" id="WP_111730667.1">
    <property type="nucleotide sequence ID" value="NZ_QHKO01000007.1"/>
</dbReference>
<dbReference type="InterPro" id="IPR004843">
    <property type="entry name" value="Calcineurin-like_PHP"/>
</dbReference>
<feature type="domain" description="Calcineurin-like phosphoesterase" evidence="2">
    <location>
        <begin position="8"/>
        <end position="200"/>
    </location>
</feature>
<evidence type="ECO:0000259" key="2">
    <source>
        <dbReference type="Pfam" id="PF00149"/>
    </source>
</evidence>
<keyword evidence="1" id="KW-0378">Hydrolase</keyword>
<evidence type="ECO:0000256" key="1">
    <source>
        <dbReference type="ARBA" id="ARBA00022801"/>
    </source>
</evidence>
<proteinExistence type="predicted"/>
<dbReference type="AlphaFoldDB" id="A0A328C549"/>
<gene>
    <name evidence="3" type="ORF">DL240_14780</name>
</gene>
<sequence length="436" mass="48375">MNAFEPVKILYTGDLHLGRRPSRIPSSRRGLSVATIWEAIVQAAIDHRVDLVALTGDVVDRENRYYEAIGPLECGLKRLREANIATYAVSGNHDFDVLSKLHRVLGDSHFHLLGKEGTWESALFERQGQPVLQLIGWSYPTQHVKRSPLAALPDLQSDLPTVGLLHADLDQPTSSYAPVTTSELAQHPVAAWLLGHIHAPQEHRTPSNGLILYPGSPQPLHPGEPGAHGPWLVEVGASEAVQATHLPLASLRYRPLRIDLTTVQSEDDFKHVVPSKIREDLQSLVAQQNTLKHVVYRITLEGRTKLHRSLDSLYRSLQTDLELSYQRAHASIDTVFINTTPELDLNILARGNDPPGVLASLILDLQKGVIDASRKSLFNELRRTLEKAHKASAFSPLLADQQTRDFIKDDAITQMIIAQGLSLLDALHAQKIQEDL</sequence>
<accession>A0A328C549</accession>
<dbReference type="SUPFAM" id="SSF56300">
    <property type="entry name" value="Metallo-dependent phosphatases"/>
    <property type="match status" value="1"/>
</dbReference>
<evidence type="ECO:0000313" key="4">
    <source>
        <dbReference type="Proteomes" id="UP000249169"/>
    </source>
</evidence>
<dbReference type="OrthoDB" id="9773856at2"/>
<name>A0A328C549_9DELT</name>
<dbReference type="GO" id="GO:0004527">
    <property type="term" value="F:exonuclease activity"/>
    <property type="evidence" value="ECO:0007669"/>
    <property type="project" value="UniProtKB-KW"/>
</dbReference>
<dbReference type="InterPro" id="IPR041796">
    <property type="entry name" value="Mre11_N"/>
</dbReference>
<dbReference type="EMBL" id="QHKO01000007">
    <property type="protein sequence ID" value="RAL20936.1"/>
    <property type="molecule type" value="Genomic_DNA"/>
</dbReference>
<dbReference type="PANTHER" id="PTHR30337">
    <property type="entry name" value="COMPONENT OF ATP-DEPENDENT DSDNA EXONUCLEASE"/>
    <property type="match status" value="1"/>
</dbReference>
<keyword evidence="3" id="KW-0269">Exonuclease</keyword>
<dbReference type="Pfam" id="PF00149">
    <property type="entry name" value="Metallophos"/>
    <property type="match status" value="1"/>
</dbReference>
<dbReference type="InterPro" id="IPR050535">
    <property type="entry name" value="DNA_Repair-Maintenance_Comp"/>
</dbReference>
<organism evidence="3 4">
    <name type="scientific">Lujinxingia litoralis</name>
    <dbReference type="NCBI Taxonomy" id="2211119"/>
    <lineage>
        <taxon>Bacteria</taxon>
        <taxon>Deltaproteobacteria</taxon>
        <taxon>Bradymonadales</taxon>
        <taxon>Lujinxingiaceae</taxon>
        <taxon>Lujinxingia</taxon>
    </lineage>
</organism>
<dbReference type="CDD" id="cd00840">
    <property type="entry name" value="MPP_Mre11_N"/>
    <property type="match status" value="1"/>
</dbReference>
<dbReference type="InterPro" id="IPR029052">
    <property type="entry name" value="Metallo-depent_PP-like"/>
</dbReference>
<evidence type="ECO:0000313" key="3">
    <source>
        <dbReference type="EMBL" id="RAL20936.1"/>
    </source>
</evidence>
<dbReference type="Gene3D" id="3.60.21.10">
    <property type="match status" value="1"/>
</dbReference>